<evidence type="ECO:0000313" key="2">
    <source>
        <dbReference type="Proteomes" id="UP001242480"/>
    </source>
</evidence>
<dbReference type="Proteomes" id="UP001242480">
    <property type="component" value="Unassembled WGS sequence"/>
</dbReference>
<organism evidence="1 2">
    <name type="scientific">Labrys wisconsinensis</name>
    <dbReference type="NCBI Taxonomy" id="425677"/>
    <lineage>
        <taxon>Bacteria</taxon>
        <taxon>Pseudomonadati</taxon>
        <taxon>Pseudomonadota</taxon>
        <taxon>Alphaproteobacteria</taxon>
        <taxon>Hyphomicrobiales</taxon>
        <taxon>Xanthobacteraceae</taxon>
        <taxon>Labrys</taxon>
    </lineage>
</organism>
<keyword evidence="2" id="KW-1185">Reference proteome</keyword>
<evidence type="ECO:0000313" key="1">
    <source>
        <dbReference type="EMBL" id="MDQ0467974.1"/>
    </source>
</evidence>
<dbReference type="RefSeq" id="WP_307268405.1">
    <property type="nucleotide sequence ID" value="NZ_JAUSVX010000001.1"/>
</dbReference>
<dbReference type="EMBL" id="JAUSVX010000001">
    <property type="protein sequence ID" value="MDQ0467974.1"/>
    <property type="molecule type" value="Genomic_DNA"/>
</dbReference>
<protein>
    <submittedName>
        <fullName evidence="1">Uncharacterized protein</fullName>
    </submittedName>
</protein>
<comment type="caution">
    <text evidence="1">The sequence shown here is derived from an EMBL/GenBank/DDBJ whole genome shotgun (WGS) entry which is preliminary data.</text>
</comment>
<accession>A0ABU0J147</accession>
<reference evidence="1 2" key="1">
    <citation type="submission" date="2023-07" db="EMBL/GenBank/DDBJ databases">
        <title>Genomic Encyclopedia of Type Strains, Phase IV (KMG-IV): sequencing the most valuable type-strain genomes for metagenomic binning, comparative biology and taxonomic classification.</title>
        <authorList>
            <person name="Goeker M."/>
        </authorList>
    </citation>
    <scope>NUCLEOTIDE SEQUENCE [LARGE SCALE GENOMIC DNA]</scope>
    <source>
        <strain evidence="1 2">DSM 19619</strain>
    </source>
</reference>
<gene>
    <name evidence="1" type="ORF">QO011_000969</name>
</gene>
<sequence>MSIEPWDRVHTVNKYYDGPELGIADYRGKPYIYEKQFDAADGEDTSRFLLSEIEPELLALVLEDWQIWLRWDEAYRQGEAGVKTHPALPEERERHDELAQRIGDRLRADPRLGIVKWARFRAVDRRIEVRWLDSPVQAG</sequence>
<name>A0ABU0J147_9HYPH</name>
<proteinExistence type="predicted"/>